<evidence type="ECO:0000256" key="5">
    <source>
        <dbReference type="ARBA" id="ARBA00022723"/>
    </source>
</evidence>
<dbReference type="GO" id="GO:0005737">
    <property type="term" value="C:cytoplasm"/>
    <property type="evidence" value="ECO:0007669"/>
    <property type="project" value="UniProtKB-SubCell"/>
</dbReference>
<dbReference type="FunFam" id="3.30.1330.30:FF:000008">
    <property type="entry name" value="Protein pelota homolog"/>
    <property type="match status" value="1"/>
</dbReference>
<evidence type="ECO:0000256" key="4">
    <source>
        <dbReference type="ARBA" id="ARBA00022490"/>
    </source>
</evidence>
<dbReference type="InterPro" id="IPR029064">
    <property type="entry name" value="Ribosomal_eL30-like_sf"/>
</dbReference>
<dbReference type="Proteomes" id="UP001301769">
    <property type="component" value="Unassembled WGS sequence"/>
</dbReference>
<evidence type="ECO:0000313" key="10">
    <source>
        <dbReference type="Proteomes" id="UP001301769"/>
    </source>
</evidence>
<comment type="similarity">
    <text evidence="3 6">Belongs to the eukaryotic release factor 1 family. Pelota subfamily.</text>
</comment>
<keyword evidence="4 6" id="KW-0963">Cytoplasm</keyword>
<sequence>MRLTRKTNIEAMDEATDLAILPVDPEDMWHLHNLIQPDDLVKGHTVRKVVKETSTGSTVSEKVHADLRVRVSSTFFDPATSSLRVTGRVVEENQFVSMGQYHTLELELNRKLTLVKPRGWDSVALHTLRQAVREDKSDAVVAVVMESGFANICLITDYQTILKQRVEGSVSSKRTEAATTKGKSSGYMGFYDTVLTNLIRTIDFSAPRPLLLASPGFYAQDFREYIKTQGQTKGDKMLIRIAKDAVVIPSASGHVYALNQVLKSGEVQKTMQDAKFSRETKVMDQFFERMRKQDGRTWYGAKPVEKAVLEGAVGKGGGILMINTSFFRSMDIDTRKRFVGLVDKVKEDGGEVRVLSSDHESGQRLDTLGSIAAITTYPIFDLDESDDESEGEGAGGGDGEAMVI</sequence>
<dbReference type="Gene3D" id="3.30.420.60">
    <property type="entry name" value="eRF1 domain 2"/>
    <property type="match status" value="1"/>
</dbReference>
<feature type="domain" description="eRF1/Pelota-like N-terminal" evidence="8">
    <location>
        <begin position="12"/>
        <end position="133"/>
    </location>
</feature>
<dbReference type="InterPro" id="IPR005141">
    <property type="entry name" value="eRF1_2"/>
</dbReference>
<dbReference type="InterPro" id="IPR042226">
    <property type="entry name" value="eFR1_2_sf"/>
</dbReference>
<comment type="cofactor">
    <cofactor evidence="1 6">
        <name>a divalent metal cation</name>
        <dbReference type="ChEBI" id="CHEBI:60240"/>
    </cofactor>
</comment>
<dbReference type="Gene3D" id="3.30.1330.30">
    <property type="match status" value="1"/>
</dbReference>
<evidence type="ECO:0000313" key="9">
    <source>
        <dbReference type="EMBL" id="KAK4208304.1"/>
    </source>
</evidence>
<keyword evidence="5 6" id="KW-0479">Metal-binding</keyword>
<dbReference type="Pfam" id="PF03465">
    <property type="entry name" value="eRF1_3"/>
    <property type="match status" value="1"/>
</dbReference>
<dbReference type="GO" id="GO:0070966">
    <property type="term" value="P:nuclear-transcribed mRNA catabolic process, no-go decay"/>
    <property type="evidence" value="ECO:0007669"/>
    <property type="project" value="InterPro"/>
</dbReference>
<dbReference type="NCBIfam" id="TIGR00111">
    <property type="entry name" value="pelota"/>
    <property type="match status" value="1"/>
</dbReference>
<evidence type="ECO:0000256" key="2">
    <source>
        <dbReference type="ARBA" id="ARBA00004496"/>
    </source>
</evidence>
<evidence type="ECO:0000259" key="8">
    <source>
        <dbReference type="SMART" id="SM01194"/>
    </source>
</evidence>
<name>A0AAN6XX46_9PEZI</name>
<dbReference type="SUPFAM" id="SSF55315">
    <property type="entry name" value="L30e-like"/>
    <property type="match status" value="1"/>
</dbReference>
<dbReference type="GO" id="GO:0070481">
    <property type="term" value="P:nuclear-transcribed mRNA catabolic process, non-stop decay"/>
    <property type="evidence" value="ECO:0007669"/>
    <property type="project" value="InterPro"/>
</dbReference>
<dbReference type="SUPFAM" id="SSF159065">
    <property type="entry name" value="Dom34/Pelota N-terminal domain-like"/>
    <property type="match status" value="1"/>
</dbReference>
<feature type="region of interest" description="Disordered" evidence="7">
    <location>
        <begin position="383"/>
        <end position="404"/>
    </location>
</feature>
<comment type="subcellular location">
    <subcellularLocation>
        <location evidence="2 6">Cytoplasm</location>
    </subcellularLocation>
</comment>
<dbReference type="SMART" id="SM01194">
    <property type="entry name" value="eRF1_1"/>
    <property type="match status" value="1"/>
</dbReference>
<dbReference type="EMBL" id="MU858249">
    <property type="protein sequence ID" value="KAK4208304.1"/>
    <property type="molecule type" value="Genomic_DNA"/>
</dbReference>
<dbReference type="InterPro" id="IPR005140">
    <property type="entry name" value="eRF1_Pelota-like_N"/>
</dbReference>
<proteinExistence type="inferred from homology"/>
<dbReference type="InterPro" id="IPR038069">
    <property type="entry name" value="Pelota/DOM34_N"/>
</dbReference>
<dbReference type="FunFam" id="2.30.30.870:FF:000001">
    <property type="entry name" value="Protein pelota homolog"/>
    <property type="match status" value="1"/>
</dbReference>
<dbReference type="PANTHER" id="PTHR10853">
    <property type="entry name" value="PELOTA"/>
    <property type="match status" value="1"/>
</dbReference>
<dbReference type="InterPro" id="IPR004405">
    <property type="entry name" value="TF_pelota"/>
</dbReference>
<comment type="function">
    <text evidence="6">Component of the Dom34-Hbs1 complex, a complex that recognizes stalled ribosomes and triggers the No-Go Decay (NGD) pathway (PubMed:20890290). In the Dom34-Hbs1 complex, dom34 recognizes ribosomes stalled at the 3' end of an mRNA and engages stalled ribosomes by destabilizing mRNA in the mRNA channel. Following ribosome-binding, the Dom34-Hbs1 complex promotes the disassembly of stalled ribosomes, followed by degradation of damaged mRNAs as part of the NGD pathway.</text>
</comment>
<dbReference type="GO" id="GO:0046872">
    <property type="term" value="F:metal ion binding"/>
    <property type="evidence" value="ECO:0007669"/>
    <property type="project" value="UniProtKB-KW"/>
</dbReference>
<evidence type="ECO:0000256" key="7">
    <source>
        <dbReference type="SAM" id="MobiDB-lite"/>
    </source>
</evidence>
<dbReference type="GO" id="GO:0032790">
    <property type="term" value="P:ribosome disassembly"/>
    <property type="evidence" value="ECO:0007669"/>
    <property type="project" value="TreeGrafter"/>
</dbReference>
<evidence type="ECO:0000256" key="1">
    <source>
        <dbReference type="ARBA" id="ARBA00001968"/>
    </source>
</evidence>
<dbReference type="PANTHER" id="PTHR10853:SF0">
    <property type="entry name" value="PROTEIN PELOTA HOMOLOG"/>
    <property type="match status" value="1"/>
</dbReference>
<dbReference type="GO" id="GO:0070651">
    <property type="term" value="P:nonfunctional rRNA decay"/>
    <property type="evidence" value="ECO:0007669"/>
    <property type="project" value="TreeGrafter"/>
</dbReference>
<dbReference type="SUPFAM" id="SSF53137">
    <property type="entry name" value="Translational machinery components"/>
    <property type="match status" value="1"/>
</dbReference>
<reference evidence="9" key="2">
    <citation type="submission" date="2023-05" db="EMBL/GenBank/DDBJ databases">
        <authorList>
            <consortium name="Lawrence Berkeley National Laboratory"/>
            <person name="Steindorff A."/>
            <person name="Hensen N."/>
            <person name="Bonometti L."/>
            <person name="Westerberg I."/>
            <person name="Brannstrom I.O."/>
            <person name="Guillou S."/>
            <person name="Cros-Aarteil S."/>
            <person name="Calhoun S."/>
            <person name="Haridas S."/>
            <person name="Kuo A."/>
            <person name="Mondo S."/>
            <person name="Pangilinan J."/>
            <person name="Riley R."/>
            <person name="Labutti K."/>
            <person name="Andreopoulos B."/>
            <person name="Lipzen A."/>
            <person name="Chen C."/>
            <person name="Yanf M."/>
            <person name="Daum C."/>
            <person name="Ng V."/>
            <person name="Clum A."/>
            <person name="Ohm R."/>
            <person name="Martin F."/>
            <person name="Silar P."/>
            <person name="Natvig D."/>
            <person name="Lalanne C."/>
            <person name="Gautier V."/>
            <person name="Ament-Velasquez S.L."/>
            <person name="Kruys A."/>
            <person name="Hutchinson M.I."/>
            <person name="Powell A.J."/>
            <person name="Barry K."/>
            <person name="Miller A.N."/>
            <person name="Grigoriev I.V."/>
            <person name="Debuchy R."/>
            <person name="Gladieux P."/>
            <person name="Thoren M.H."/>
            <person name="Johannesson H."/>
        </authorList>
    </citation>
    <scope>NUCLEOTIDE SEQUENCE</scope>
    <source>
        <strain evidence="9">PSN293</strain>
    </source>
</reference>
<dbReference type="Pfam" id="PF03464">
    <property type="entry name" value="eRF1_2"/>
    <property type="match status" value="1"/>
</dbReference>
<protein>
    <recommendedName>
        <fullName evidence="6">Protein DOM34 homolog</fullName>
    </recommendedName>
</protein>
<organism evidence="9 10">
    <name type="scientific">Rhypophila decipiens</name>
    <dbReference type="NCBI Taxonomy" id="261697"/>
    <lineage>
        <taxon>Eukaryota</taxon>
        <taxon>Fungi</taxon>
        <taxon>Dikarya</taxon>
        <taxon>Ascomycota</taxon>
        <taxon>Pezizomycotina</taxon>
        <taxon>Sordariomycetes</taxon>
        <taxon>Sordariomycetidae</taxon>
        <taxon>Sordariales</taxon>
        <taxon>Naviculisporaceae</taxon>
        <taxon>Rhypophila</taxon>
    </lineage>
</organism>
<dbReference type="AlphaFoldDB" id="A0AAN6XX46"/>
<gene>
    <name evidence="9" type="ORF">QBC37DRAFT_432149</name>
</gene>
<reference evidence="9" key="1">
    <citation type="journal article" date="2023" name="Mol. Phylogenet. Evol.">
        <title>Genome-scale phylogeny and comparative genomics of the fungal order Sordariales.</title>
        <authorList>
            <person name="Hensen N."/>
            <person name="Bonometti L."/>
            <person name="Westerberg I."/>
            <person name="Brannstrom I.O."/>
            <person name="Guillou S."/>
            <person name="Cros-Aarteil S."/>
            <person name="Calhoun S."/>
            <person name="Haridas S."/>
            <person name="Kuo A."/>
            <person name="Mondo S."/>
            <person name="Pangilinan J."/>
            <person name="Riley R."/>
            <person name="LaButti K."/>
            <person name="Andreopoulos B."/>
            <person name="Lipzen A."/>
            <person name="Chen C."/>
            <person name="Yan M."/>
            <person name="Daum C."/>
            <person name="Ng V."/>
            <person name="Clum A."/>
            <person name="Steindorff A."/>
            <person name="Ohm R.A."/>
            <person name="Martin F."/>
            <person name="Silar P."/>
            <person name="Natvig D.O."/>
            <person name="Lalanne C."/>
            <person name="Gautier V."/>
            <person name="Ament-Velasquez S.L."/>
            <person name="Kruys A."/>
            <person name="Hutchinson M.I."/>
            <person name="Powell A.J."/>
            <person name="Barry K."/>
            <person name="Miller A.N."/>
            <person name="Grigoriev I.V."/>
            <person name="Debuchy R."/>
            <person name="Gladieux P."/>
            <person name="Hiltunen Thoren M."/>
            <person name="Johannesson H."/>
        </authorList>
    </citation>
    <scope>NUCLEOTIDE SEQUENCE</scope>
    <source>
        <strain evidence="9">PSN293</strain>
    </source>
</reference>
<dbReference type="Pfam" id="PF26356">
    <property type="entry name" value="Pelota_N"/>
    <property type="match status" value="1"/>
</dbReference>
<accession>A0AAN6XX46</accession>
<keyword evidence="10" id="KW-1185">Reference proteome</keyword>
<evidence type="ECO:0000256" key="6">
    <source>
        <dbReference type="RuleBase" id="RU362019"/>
    </source>
</evidence>
<dbReference type="GO" id="GO:0071025">
    <property type="term" value="P:RNA surveillance"/>
    <property type="evidence" value="ECO:0007669"/>
    <property type="project" value="InterPro"/>
</dbReference>
<comment type="caution">
    <text evidence="9">The sequence shown here is derived from an EMBL/GenBank/DDBJ whole genome shotgun (WGS) entry which is preliminary data.</text>
</comment>
<dbReference type="InterPro" id="IPR058547">
    <property type="entry name" value="Pelota_N"/>
</dbReference>
<dbReference type="InterPro" id="IPR005142">
    <property type="entry name" value="eRF1_3"/>
</dbReference>
<dbReference type="Gene3D" id="2.30.30.870">
    <property type="entry name" value="Pelota, domain A"/>
    <property type="match status" value="1"/>
</dbReference>
<feature type="compositionally biased region" description="Gly residues" evidence="7">
    <location>
        <begin position="392"/>
        <end position="404"/>
    </location>
</feature>
<evidence type="ECO:0000256" key="3">
    <source>
        <dbReference type="ARBA" id="ARBA00009504"/>
    </source>
</evidence>